<dbReference type="InterPro" id="IPR050077">
    <property type="entry name" value="LexA_repressor"/>
</dbReference>
<dbReference type="InterPro" id="IPR036388">
    <property type="entry name" value="WH-like_DNA-bd_sf"/>
</dbReference>
<dbReference type="GO" id="GO:0006281">
    <property type="term" value="P:DNA repair"/>
    <property type="evidence" value="ECO:0007669"/>
    <property type="project" value="UniProtKB-UniRule"/>
</dbReference>
<feature type="DNA-binding region" description="H-T-H motif" evidence="12">
    <location>
        <begin position="31"/>
        <end position="51"/>
    </location>
</feature>
<dbReference type="InterPro" id="IPR039418">
    <property type="entry name" value="LexA-like"/>
</dbReference>
<evidence type="ECO:0000259" key="15">
    <source>
        <dbReference type="Pfam" id="PF01726"/>
    </source>
</evidence>
<keyword evidence="7 12" id="KW-0805">Transcription regulation</keyword>
<dbReference type="EMBL" id="PGTK01000002">
    <property type="protein sequence ID" value="PJF31822.1"/>
    <property type="molecule type" value="Genomic_DNA"/>
</dbReference>
<evidence type="ECO:0000256" key="4">
    <source>
        <dbReference type="ARBA" id="ARBA00022763"/>
    </source>
</evidence>
<protein>
    <recommendedName>
        <fullName evidence="12">LexA repressor</fullName>
        <ecNumber evidence="12">3.4.21.88</ecNumber>
    </recommendedName>
</protein>
<evidence type="ECO:0000256" key="10">
    <source>
        <dbReference type="ARBA" id="ARBA00023204"/>
    </source>
</evidence>
<evidence type="ECO:0000256" key="13">
    <source>
        <dbReference type="RuleBase" id="RU003991"/>
    </source>
</evidence>
<comment type="subunit">
    <text evidence="12">Homodimer.</text>
</comment>
<evidence type="ECO:0000256" key="11">
    <source>
        <dbReference type="ARBA" id="ARBA00023236"/>
    </source>
</evidence>
<accession>A0A2M8P2Q5</accession>
<evidence type="ECO:0000256" key="3">
    <source>
        <dbReference type="ARBA" id="ARBA00022705"/>
    </source>
</evidence>
<evidence type="ECO:0000259" key="14">
    <source>
        <dbReference type="Pfam" id="PF00717"/>
    </source>
</evidence>
<keyword evidence="2 12" id="KW-0678">Repressor</keyword>
<dbReference type="SUPFAM" id="SSF46785">
    <property type="entry name" value="Winged helix' DNA-binding domain"/>
    <property type="match status" value="1"/>
</dbReference>
<evidence type="ECO:0000256" key="8">
    <source>
        <dbReference type="ARBA" id="ARBA00023125"/>
    </source>
</evidence>
<feature type="domain" description="LexA repressor DNA-binding" evidence="15">
    <location>
        <begin position="5"/>
        <end position="68"/>
    </location>
</feature>
<comment type="caution">
    <text evidence="16">The sequence shown here is derived from an EMBL/GenBank/DDBJ whole genome shotgun (WGS) entry which is preliminary data.</text>
</comment>
<keyword evidence="6 12" id="KW-0068">Autocatalytic cleavage</keyword>
<feature type="domain" description="Peptidase S24/S26A/S26B/S26C" evidence="14">
    <location>
        <begin position="93"/>
        <end position="217"/>
    </location>
</feature>
<comment type="catalytic activity">
    <reaction evidence="12">
        <text>Hydrolysis of Ala-|-Gly bond in repressor LexA.</text>
        <dbReference type="EC" id="3.4.21.88"/>
    </reaction>
</comment>
<sequence length="226" mass="25039">MKSYESLSEKQKAILRVIKEWLTVRGFPPTIRDIGNAVGISSTSVVNYNLNKLVEAGFVVRSRTVSRGIRLNADLMGEIPVRISYDGEVVRVPMLGQIVAGKPLPVLGDDFDHYDEDALLSIPSSLISGTDPSQVYALKVSGYSMIDAMINDGDTVILRRQVTARNGEMVAVWLTESGETTLKRFYDEGDRVRLQPANPTMEPIYVDKDKVQIQGKVLAVLRRIAN</sequence>
<dbReference type="Gene3D" id="1.10.10.10">
    <property type="entry name" value="Winged helix-like DNA-binding domain superfamily/Winged helix DNA-binding domain"/>
    <property type="match status" value="1"/>
</dbReference>
<dbReference type="InterPro" id="IPR036286">
    <property type="entry name" value="LexA/Signal_pep-like_sf"/>
</dbReference>
<dbReference type="HAMAP" id="MF_00015">
    <property type="entry name" value="LexA"/>
    <property type="match status" value="1"/>
</dbReference>
<dbReference type="PRINTS" id="PR00726">
    <property type="entry name" value="LEXASERPTASE"/>
</dbReference>
<evidence type="ECO:0000256" key="7">
    <source>
        <dbReference type="ARBA" id="ARBA00023015"/>
    </source>
</evidence>
<dbReference type="PANTHER" id="PTHR33516:SF2">
    <property type="entry name" value="LEXA REPRESSOR-RELATED"/>
    <property type="match status" value="1"/>
</dbReference>
<evidence type="ECO:0000256" key="1">
    <source>
        <dbReference type="ARBA" id="ARBA00007484"/>
    </source>
</evidence>
<evidence type="ECO:0000313" key="17">
    <source>
        <dbReference type="Proteomes" id="UP000228921"/>
    </source>
</evidence>
<evidence type="ECO:0000313" key="16">
    <source>
        <dbReference type="EMBL" id="PJF31822.1"/>
    </source>
</evidence>
<dbReference type="InterPro" id="IPR006199">
    <property type="entry name" value="LexA_DNA-bd_dom"/>
</dbReference>
<dbReference type="GO" id="GO:0006508">
    <property type="term" value="P:proteolysis"/>
    <property type="evidence" value="ECO:0007669"/>
    <property type="project" value="InterPro"/>
</dbReference>
<dbReference type="GO" id="GO:0003677">
    <property type="term" value="F:DNA binding"/>
    <property type="evidence" value="ECO:0007669"/>
    <property type="project" value="UniProtKB-UniRule"/>
</dbReference>
<keyword evidence="9 12" id="KW-0804">Transcription</keyword>
<dbReference type="Proteomes" id="UP000228921">
    <property type="component" value="Unassembled WGS sequence"/>
</dbReference>
<dbReference type="AlphaFoldDB" id="A0A2M8P2Q5"/>
<comment type="function">
    <text evidence="12">Represses a number of genes involved in the response to DNA damage (SOS response), including recA and lexA. In the presence of single-stranded DNA, RecA interacts with LexA causing an autocatalytic cleavage which disrupts the DNA-binding part of LexA, leading to derepression of the SOS regulon and eventually DNA repair.</text>
</comment>
<gene>
    <name evidence="12" type="primary">lexA</name>
    <name evidence="16" type="ORF">CUN51_02445</name>
</gene>
<keyword evidence="4 12" id="KW-0227">DNA damage</keyword>
<dbReference type="EC" id="3.4.21.88" evidence="12"/>
<keyword evidence="8 12" id="KW-0238">DNA-binding</keyword>
<dbReference type="GO" id="GO:0045892">
    <property type="term" value="P:negative regulation of DNA-templated transcription"/>
    <property type="evidence" value="ECO:0007669"/>
    <property type="project" value="UniProtKB-UniRule"/>
</dbReference>
<dbReference type="SUPFAM" id="SSF51306">
    <property type="entry name" value="LexA/Signal peptidase"/>
    <property type="match status" value="1"/>
</dbReference>
<proteinExistence type="inferred from homology"/>
<organism evidence="16 17">
    <name type="scientific">Candidatus Thermofonsia Clade 1 bacterium</name>
    <dbReference type="NCBI Taxonomy" id="2364210"/>
    <lineage>
        <taxon>Bacteria</taxon>
        <taxon>Bacillati</taxon>
        <taxon>Chloroflexota</taxon>
        <taxon>Candidatus Thermofontia</taxon>
        <taxon>Candidatus Thermofonsia Clade 1</taxon>
    </lineage>
</organism>
<dbReference type="PANTHER" id="PTHR33516">
    <property type="entry name" value="LEXA REPRESSOR"/>
    <property type="match status" value="1"/>
</dbReference>
<evidence type="ECO:0000256" key="12">
    <source>
        <dbReference type="HAMAP-Rule" id="MF_00015"/>
    </source>
</evidence>
<keyword evidence="11 12" id="KW-0742">SOS response</keyword>
<keyword evidence="5 12" id="KW-0378">Hydrolase</keyword>
<dbReference type="GO" id="GO:0006260">
    <property type="term" value="P:DNA replication"/>
    <property type="evidence" value="ECO:0007669"/>
    <property type="project" value="UniProtKB-UniRule"/>
</dbReference>
<feature type="site" description="Cleavage; by autolysis" evidence="12">
    <location>
        <begin position="100"/>
        <end position="101"/>
    </location>
</feature>
<dbReference type="GO" id="GO:0004252">
    <property type="term" value="F:serine-type endopeptidase activity"/>
    <property type="evidence" value="ECO:0007669"/>
    <property type="project" value="UniProtKB-UniRule"/>
</dbReference>
<dbReference type="CDD" id="cd06529">
    <property type="entry name" value="S24_LexA-like"/>
    <property type="match status" value="1"/>
</dbReference>
<dbReference type="InterPro" id="IPR006200">
    <property type="entry name" value="LexA"/>
</dbReference>
<reference evidence="16 17" key="1">
    <citation type="submission" date="2017-11" db="EMBL/GenBank/DDBJ databases">
        <title>Evolution of Phototrophy in the Chloroflexi Phylum Driven by Horizontal Gene Transfer.</title>
        <authorList>
            <person name="Ward L.M."/>
            <person name="Hemp J."/>
            <person name="Shih P.M."/>
            <person name="Mcglynn S.E."/>
            <person name="Fischer W."/>
        </authorList>
    </citation>
    <scope>NUCLEOTIDE SEQUENCE [LARGE SCALE GENOMIC DNA]</scope>
    <source>
        <strain evidence="16">CP2_2F</strain>
    </source>
</reference>
<evidence type="ECO:0000256" key="6">
    <source>
        <dbReference type="ARBA" id="ARBA00022813"/>
    </source>
</evidence>
<dbReference type="GO" id="GO:0009432">
    <property type="term" value="P:SOS response"/>
    <property type="evidence" value="ECO:0007669"/>
    <property type="project" value="UniProtKB-UniRule"/>
</dbReference>
<comment type="similarity">
    <text evidence="1 12 13">Belongs to the peptidase S24 family.</text>
</comment>
<dbReference type="InterPro" id="IPR015927">
    <property type="entry name" value="Peptidase_S24_S26A/B/C"/>
</dbReference>
<dbReference type="Gene3D" id="2.10.109.10">
    <property type="entry name" value="Umud Fragment, subunit A"/>
    <property type="match status" value="1"/>
</dbReference>
<evidence type="ECO:0000256" key="5">
    <source>
        <dbReference type="ARBA" id="ARBA00022801"/>
    </source>
</evidence>
<feature type="active site" description="For autocatalytic cleavage activity" evidence="12">
    <location>
        <position position="144"/>
    </location>
</feature>
<name>A0A2M8P2Q5_9CHLR</name>
<dbReference type="Pfam" id="PF01726">
    <property type="entry name" value="LexA_DNA_bind"/>
    <property type="match status" value="1"/>
</dbReference>
<feature type="active site" description="For autocatalytic cleavage activity" evidence="12">
    <location>
        <position position="183"/>
    </location>
</feature>
<evidence type="ECO:0000256" key="2">
    <source>
        <dbReference type="ARBA" id="ARBA00022491"/>
    </source>
</evidence>
<dbReference type="Pfam" id="PF00717">
    <property type="entry name" value="Peptidase_S24"/>
    <property type="match status" value="1"/>
</dbReference>
<dbReference type="InterPro" id="IPR036390">
    <property type="entry name" value="WH_DNA-bd_sf"/>
</dbReference>
<dbReference type="NCBIfam" id="TIGR00498">
    <property type="entry name" value="lexA"/>
    <property type="match status" value="1"/>
</dbReference>
<keyword evidence="3 12" id="KW-0235">DNA replication</keyword>
<dbReference type="InterPro" id="IPR006197">
    <property type="entry name" value="Peptidase_S24_LexA"/>
</dbReference>
<evidence type="ECO:0000256" key="9">
    <source>
        <dbReference type="ARBA" id="ARBA00023163"/>
    </source>
</evidence>
<keyword evidence="10 12" id="KW-0234">DNA repair</keyword>